<proteinExistence type="inferred from homology"/>
<name>A0ABQ5TID2_9BACI</name>
<evidence type="ECO:0000313" key="5">
    <source>
        <dbReference type="Proteomes" id="UP001275436"/>
    </source>
</evidence>
<dbReference type="SUPFAM" id="SSF52499">
    <property type="entry name" value="Isochorismatase-like hydrolases"/>
    <property type="match status" value="1"/>
</dbReference>
<dbReference type="PANTHER" id="PTHR43540">
    <property type="entry name" value="PEROXYUREIDOACRYLATE/UREIDOACRYLATE AMIDOHYDROLASE-RELATED"/>
    <property type="match status" value="1"/>
</dbReference>
<reference evidence="4 5" key="1">
    <citation type="submission" date="2023-02" db="EMBL/GenBank/DDBJ databases">
        <title>Oceanobacillus kimchii IFOP_LL358 isolated form Alexandrium catenella lab strain.</title>
        <authorList>
            <person name="Gajardo G."/>
            <person name="Ueki S."/>
            <person name="Maruyama F."/>
        </authorList>
    </citation>
    <scope>NUCLEOTIDE SEQUENCE [LARGE SCALE GENOMIC DNA]</scope>
    <source>
        <strain evidence="4 5">IFOP_LL358</strain>
    </source>
</reference>
<dbReference type="InterPro" id="IPR036380">
    <property type="entry name" value="Isochorismatase-like_sf"/>
</dbReference>
<dbReference type="CDD" id="cd01014">
    <property type="entry name" value="nicotinamidase_related"/>
    <property type="match status" value="1"/>
</dbReference>
<dbReference type="Pfam" id="PF00857">
    <property type="entry name" value="Isochorismatase"/>
    <property type="match status" value="1"/>
</dbReference>
<keyword evidence="2" id="KW-0378">Hydrolase</keyword>
<evidence type="ECO:0000256" key="1">
    <source>
        <dbReference type="ARBA" id="ARBA00006336"/>
    </source>
</evidence>
<protein>
    <submittedName>
        <fullName evidence="4">Isochorismatase</fullName>
    </submittedName>
</protein>
<dbReference type="PANTHER" id="PTHR43540:SF14">
    <property type="entry name" value="ISOCHORISMATASE"/>
    <property type="match status" value="1"/>
</dbReference>
<gene>
    <name evidence="4" type="ORF">MACH08_06840</name>
</gene>
<organism evidence="4 5">
    <name type="scientific">Oceanobacillus kimchii</name>
    <dbReference type="NCBI Taxonomy" id="746691"/>
    <lineage>
        <taxon>Bacteria</taxon>
        <taxon>Bacillati</taxon>
        <taxon>Bacillota</taxon>
        <taxon>Bacilli</taxon>
        <taxon>Bacillales</taxon>
        <taxon>Bacillaceae</taxon>
        <taxon>Oceanobacillus</taxon>
    </lineage>
</organism>
<dbReference type="RefSeq" id="WP_017795650.1">
    <property type="nucleotide sequence ID" value="NZ_BSKO01000001.1"/>
</dbReference>
<evidence type="ECO:0000256" key="2">
    <source>
        <dbReference type="ARBA" id="ARBA00022801"/>
    </source>
</evidence>
<dbReference type="Gene3D" id="3.40.50.850">
    <property type="entry name" value="Isochorismatase-like"/>
    <property type="match status" value="1"/>
</dbReference>
<comment type="caution">
    <text evidence="4">The sequence shown here is derived from an EMBL/GenBank/DDBJ whole genome shotgun (WGS) entry which is preliminary data.</text>
</comment>
<evidence type="ECO:0000313" key="4">
    <source>
        <dbReference type="EMBL" id="GLO64900.1"/>
    </source>
</evidence>
<sequence>MSKSALVIIDVQNAMFDEGVYNGEQLLEELQMLIVTARESSVPIFYVQHNEAPGESLENGSVGWEIRQEITPKGQDVVIQKTTPDAFYRTNFLDELMRYEVEHLLVTGIQTEVCVDTTMRSAFNHGYKVSLVSDAHSTFDNEILTADKIIAHHNQTLRFFGKVIKRNECTF</sequence>
<dbReference type="InterPro" id="IPR000868">
    <property type="entry name" value="Isochorismatase-like_dom"/>
</dbReference>
<dbReference type="Proteomes" id="UP001275436">
    <property type="component" value="Unassembled WGS sequence"/>
</dbReference>
<comment type="similarity">
    <text evidence="1">Belongs to the isochorismatase family.</text>
</comment>
<keyword evidence="5" id="KW-1185">Reference proteome</keyword>
<feature type="domain" description="Isochorismatase-like" evidence="3">
    <location>
        <begin position="4"/>
        <end position="142"/>
    </location>
</feature>
<dbReference type="InterPro" id="IPR050272">
    <property type="entry name" value="Isochorismatase-like_hydrls"/>
</dbReference>
<accession>A0ABQ5TID2</accession>
<dbReference type="EMBL" id="BSKO01000001">
    <property type="protein sequence ID" value="GLO64900.1"/>
    <property type="molecule type" value="Genomic_DNA"/>
</dbReference>
<evidence type="ECO:0000259" key="3">
    <source>
        <dbReference type="Pfam" id="PF00857"/>
    </source>
</evidence>